<dbReference type="Proteomes" id="UP001150581">
    <property type="component" value="Unassembled WGS sequence"/>
</dbReference>
<proteinExistence type="predicted"/>
<reference evidence="1" key="1">
    <citation type="submission" date="2022-07" db="EMBL/GenBank/DDBJ databases">
        <title>Phylogenomic reconstructions and comparative analyses of Kickxellomycotina fungi.</title>
        <authorList>
            <person name="Reynolds N.K."/>
            <person name="Stajich J.E."/>
            <person name="Barry K."/>
            <person name="Grigoriev I.V."/>
            <person name="Crous P."/>
            <person name="Smith M.E."/>
        </authorList>
    </citation>
    <scope>NUCLEOTIDE SEQUENCE</scope>
    <source>
        <strain evidence="1">Benny 63K</strain>
    </source>
</reference>
<organism evidence="1 2">
    <name type="scientific">Kickxella alabastrina</name>
    <dbReference type="NCBI Taxonomy" id="61397"/>
    <lineage>
        <taxon>Eukaryota</taxon>
        <taxon>Fungi</taxon>
        <taxon>Fungi incertae sedis</taxon>
        <taxon>Zoopagomycota</taxon>
        <taxon>Kickxellomycotina</taxon>
        <taxon>Kickxellomycetes</taxon>
        <taxon>Kickxellales</taxon>
        <taxon>Kickxellaceae</taxon>
        <taxon>Kickxella</taxon>
    </lineage>
</organism>
<dbReference type="EC" id="3.1.1.89" evidence="1"/>
<comment type="caution">
    <text evidence="1">The sequence shown here is derived from an EMBL/GenBank/DDBJ whole genome shotgun (WGS) entry which is preliminary data.</text>
</comment>
<evidence type="ECO:0000313" key="2">
    <source>
        <dbReference type="Proteomes" id="UP001150581"/>
    </source>
</evidence>
<dbReference type="EMBL" id="JANBPG010000029">
    <property type="protein sequence ID" value="KAJ1901406.1"/>
    <property type="molecule type" value="Genomic_DNA"/>
</dbReference>
<keyword evidence="2" id="KW-1185">Reference proteome</keyword>
<accession>A0ACC1IV20</accession>
<gene>
    <name evidence="1" type="primary">PPE1_1</name>
    <name evidence="1" type="ORF">LPJ66_000822</name>
</gene>
<sequence>AIQSDIDSGAIQSLESVPLLIVQDGSRWSLSKAFVSAQTAKLLILAGSDRLDKELLIAQMQGKFQLELLPPAGHAIREDLPDMVGDVVTLFWKCN</sequence>
<feature type="non-terminal residue" evidence="1">
    <location>
        <position position="1"/>
    </location>
</feature>
<evidence type="ECO:0000313" key="1">
    <source>
        <dbReference type="EMBL" id="KAJ1901406.1"/>
    </source>
</evidence>
<keyword evidence="1" id="KW-0378">Hydrolase</keyword>
<protein>
    <submittedName>
        <fullName evidence="1">Protein phosphatase methylesterase 1</fullName>
        <ecNumber evidence="1">3.1.1.89</ecNumber>
    </submittedName>
</protein>
<name>A0ACC1IV20_9FUNG</name>